<protein>
    <submittedName>
        <fullName evidence="1">Uncharacterized protein</fullName>
    </submittedName>
</protein>
<accession>A0ABD0KQY3</accession>
<evidence type="ECO:0000313" key="1">
    <source>
        <dbReference type="EMBL" id="KAK7489701.1"/>
    </source>
</evidence>
<dbReference type="EMBL" id="JACVVK020000135">
    <property type="protein sequence ID" value="KAK7489701.1"/>
    <property type="molecule type" value="Genomic_DNA"/>
</dbReference>
<sequence length="120" mass="12968">MRPHRQTLIRSMSSDQAHKVDISARADDVISKPTHQRTVMMQEIPVYAEPALDTDVGRLCKNADRCLVTGWMDGGVGEAVHNTIPGFFSSAFPAPCSTPCFVRQTGGKLAARPPDPGGPH</sequence>
<dbReference type="AlphaFoldDB" id="A0ABD0KQY3"/>
<comment type="caution">
    <text evidence="1">The sequence shown here is derived from an EMBL/GenBank/DDBJ whole genome shotgun (WGS) entry which is preliminary data.</text>
</comment>
<gene>
    <name evidence="1" type="ORF">BaRGS_00019096</name>
</gene>
<name>A0ABD0KQY3_9CAEN</name>
<proteinExistence type="predicted"/>
<reference evidence="1 2" key="1">
    <citation type="journal article" date="2023" name="Sci. Data">
        <title>Genome assembly of the Korean intertidal mud-creeper Batillaria attramentaria.</title>
        <authorList>
            <person name="Patra A.K."/>
            <person name="Ho P.T."/>
            <person name="Jun S."/>
            <person name="Lee S.J."/>
            <person name="Kim Y."/>
            <person name="Won Y.J."/>
        </authorList>
    </citation>
    <scope>NUCLEOTIDE SEQUENCE [LARGE SCALE GENOMIC DNA]</scope>
    <source>
        <strain evidence="1">Wonlab-2016</strain>
    </source>
</reference>
<evidence type="ECO:0000313" key="2">
    <source>
        <dbReference type="Proteomes" id="UP001519460"/>
    </source>
</evidence>
<organism evidence="1 2">
    <name type="scientific">Batillaria attramentaria</name>
    <dbReference type="NCBI Taxonomy" id="370345"/>
    <lineage>
        <taxon>Eukaryota</taxon>
        <taxon>Metazoa</taxon>
        <taxon>Spiralia</taxon>
        <taxon>Lophotrochozoa</taxon>
        <taxon>Mollusca</taxon>
        <taxon>Gastropoda</taxon>
        <taxon>Caenogastropoda</taxon>
        <taxon>Sorbeoconcha</taxon>
        <taxon>Cerithioidea</taxon>
        <taxon>Batillariidae</taxon>
        <taxon>Batillaria</taxon>
    </lineage>
</organism>
<dbReference type="Proteomes" id="UP001519460">
    <property type="component" value="Unassembled WGS sequence"/>
</dbReference>
<keyword evidence="2" id="KW-1185">Reference proteome</keyword>